<keyword evidence="2" id="KW-1185">Reference proteome</keyword>
<proteinExistence type="predicted"/>
<reference evidence="1" key="1">
    <citation type="submission" date="2021-03" db="EMBL/GenBank/DDBJ databases">
        <title>A new species, PO-11, isolated from a karst cave deposit.</title>
        <authorList>
            <person name="Zhaoxiaoyong W."/>
        </authorList>
    </citation>
    <scope>NUCLEOTIDE SEQUENCE</scope>
    <source>
        <strain evidence="1">PO-11</strain>
    </source>
</reference>
<evidence type="ECO:0000313" key="1">
    <source>
        <dbReference type="EMBL" id="MBO1269597.1"/>
    </source>
</evidence>
<evidence type="ECO:0000313" key="2">
    <source>
        <dbReference type="Proteomes" id="UP000664164"/>
    </source>
</evidence>
<comment type="caution">
    <text evidence="1">The sequence shown here is derived from an EMBL/GenBank/DDBJ whole genome shotgun (WGS) entry which is preliminary data.</text>
</comment>
<accession>A0A939HES9</accession>
<dbReference type="Proteomes" id="UP000664164">
    <property type="component" value="Unassembled WGS sequence"/>
</dbReference>
<dbReference type="AlphaFoldDB" id="A0A939HES9"/>
<protein>
    <submittedName>
        <fullName evidence="1">Helix-turn-helix domain-containing protein</fullName>
    </submittedName>
</protein>
<gene>
    <name evidence="1" type="ORF">J1902_16775</name>
</gene>
<dbReference type="RefSeq" id="WP_207617453.1">
    <property type="nucleotide sequence ID" value="NZ_JAFNLL010000050.1"/>
</dbReference>
<sequence>MEAQYSKEVQAILAKPTASVDEFRLVMGCGRSQAYQFVREGRIKTLRIGSRIFIPTSAIRSMLDGAPLDAA</sequence>
<organism evidence="1 2">
    <name type="scientific">Arthrobacter cavernae</name>
    <dbReference type="NCBI Taxonomy" id="2817681"/>
    <lineage>
        <taxon>Bacteria</taxon>
        <taxon>Bacillati</taxon>
        <taxon>Actinomycetota</taxon>
        <taxon>Actinomycetes</taxon>
        <taxon>Micrococcales</taxon>
        <taxon>Micrococcaceae</taxon>
        <taxon>Arthrobacter</taxon>
    </lineage>
</organism>
<dbReference type="EMBL" id="JAFNLL010000050">
    <property type="protein sequence ID" value="MBO1269597.1"/>
    <property type="molecule type" value="Genomic_DNA"/>
</dbReference>
<name>A0A939HES9_9MICC</name>